<protein>
    <submittedName>
        <fullName evidence="3">Uncharacterized protein</fullName>
    </submittedName>
</protein>
<dbReference type="Proteomes" id="UP001221142">
    <property type="component" value="Unassembled WGS sequence"/>
</dbReference>
<feature type="region of interest" description="Disordered" evidence="1">
    <location>
        <begin position="400"/>
        <end position="444"/>
    </location>
</feature>
<feature type="region of interest" description="Disordered" evidence="1">
    <location>
        <begin position="278"/>
        <end position="305"/>
    </location>
</feature>
<comment type="caution">
    <text evidence="3">The sequence shown here is derived from an EMBL/GenBank/DDBJ whole genome shotgun (WGS) entry which is preliminary data.</text>
</comment>
<feature type="compositionally biased region" description="Basic and acidic residues" evidence="1">
    <location>
        <begin position="278"/>
        <end position="293"/>
    </location>
</feature>
<name>A0AAD7FQP1_9AGAR</name>
<sequence length="444" mass="48232">MFFSTLLSSFTVLSVLRELHHPSPLSAMQSLRIYAESLCILVPLGIGFEGLDAYLTSTPVTVNFTVPPPVVFSPILDLIPHPLFPNYTPLLDALEAHSSKPMVHLHFQSTSPSVSVVTLLDELVPPSPTPIPVADDPPTTVASAMSISPSLALIHLVMLVAAVALAAIPVTRARTTTDEDTLDKDIGESMALVVLGKLHHRAVPLERTRSLLLTWHARLLVTFPIKYLLRSDRDPRPYSLIPHTKLVRGLLIADPPPVVLATNAPGEMVDNERHVHPLTEELPPPRRSDRIRSTSENPYTNHKPVIPSLAQLPETLLLFAAASSSRARTCTAPGHAINISATLNPTGATVPHITPFDGPIPPPSPPLATPRALLADIITVRPVTPLIIYETPAPRRLASNHPYPHAGPTIRPASAKTHTPGQHEDHWRRCNARSTTSRSIRMAL</sequence>
<feature type="compositionally biased region" description="Polar residues" evidence="1">
    <location>
        <begin position="432"/>
        <end position="444"/>
    </location>
</feature>
<keyword evidence="4" id="KW-1185">Reference proteome</keyword>
<feature type="signal peptide" evidence="2">
    <location>
        <begin position="1"/>
        <end position="17"/>
    </location>
</feature>
<keyword evidence="2" id="KW-0732">Signal</keyword>
<gene>
    <name evidence="3" type="ORF">FB45DRAFT_1022984</name>
</gene>
<dbReference type="AlphaFoldDB" id="A0AAD7FQP1"/>
<proteinExistence type="predicted"/>
<dbReference type="EMBL" id="JARKIF010000005">
    <property type="protein sequence ID" value="KAJ7638174.1"/>
    <property type="molecule type" value="Genomic_DNA"/>
</dbReference>
<evidence type="ECO:0000313" key="3">
    <source>
        <dbReference type="EMBL" id="KAJ7638174.1"/>
    </source>
</evidence>
<reference evidence="3" key="1">
    <citation type="submission" date="2023-03" db="EMBL/GenBank/DDBJ databases">
        <title>Massive genome expansion in bonnet fungi (Mycena s.s.) driven by repeated elements and novel gene families across ecological guilds.</title>
        <authorList>
            <consortium name="Lawrence Berkeley National Laboratory"/>
            <person name="Harder C.B."/>
            <person name="Miyauchi S."/>
            <person name="Viragh M."/>
            <person name="Kuo A."/>
            <person name="Thoen E."/>
            <person name="Andreopoulos B."/>
            <person name="Lu D."/>
            <person name="Skrede I."/>
            <person name="Drula E."/>
            <person name="Henrissat B."/>
            <person name="Morin E."/>
            <person name="Kohler A."/>
            <person name="Barry K."/>
            <person name="LaButti K."/>
            <person name="Morin E."/>
            <person name="Salamov A."/>
            <person name="Lipzen A."/>
            <person name="Mereny Z."/>
            <person name="Hegedus B."/>
            <person name="Baldrian P."/>
            <person name="Stursova M."/>
            <person name="Weitz H."/>
            <person name="Taylor A."/>
            <person name="Grigoriev I.V."/>
            <person name="Nagy L.G."/>
            <person name="Martin F."/>
            <person name="Kauserud H."/>
        </authorList>
    </citation>
    <scope>NUCLEOTIDE SEQUENCE</scope>
    <source>
        <strain evidence="3">9284</strain>
    </source>
</reference>
<accession>A0AAD7FQP1</accession>
<feature type="chain" id="PRO_5042088543" evidence="2">
    <location>
        <begin position="18"/>
        <end position="444"/>
    </location>
</feature>
<evidence type="ECO:0000256" key="1">
    <source>
        <dbReference type="SAM" id="MobiDB-lite"/>
    </source>
</evidence>
<evidence type="ECO:0000256" key="2">
    <source>
        <dbReference type="SAM" id="SignalP"/>
    </source>
</evidence>
<organism evidence="3 4">
    <name type="scientific">Roridomyces roridus</name>
    <dbReference type="NCBI Taxonomy" id="1738132"/>
    <lineage>
        <taxon>Eukaryota</taxon>
        <taxon>Fungi</taxon>
        <taxon>Dikarya</taxon>
        <taxon>Basidiomycota</taxon>
        <taxon>Agaricomycotina</taxon>
        <taxon>Agaricomycetes</taxon>
        <taxon>Agaricomycetidae</taxon>
        <taxon>Agaricales</taxon>
        <taxon>Marasmiineae</taxon>
        <taxon>Mycenaceae</taxon>
        <taxon>Roridomyces</taxon>
    </lineage>
</organism>
<evidence type="ECO:0000313" key="4">
    <source>
        <dbReference type="Proteomes" id="UP001221142"/>
    </source>
</evidence>